<dbReference type="Proteomes" id="UP000033540">
    <property type="component" value="Unassembled WGS sequence"/>
</dbReference>
<reference evidence="4 5" key="1">
    <citation type="submission" date="2015-02" db="EMBL/GenBank/DDBJ databases">
        <title>Draft genome sequence of Aspergillus parasiticus SU-1.</title>
        <authorList>
            <person name="Yu J."/>
            <person name="Fedorova N."/>
            <person name="Yin Y."/>
            <person name="Losada L."/>
            <person name="Zafar N."/>
            <person name="Taujale R."/>
            <person name="Ehrlich K.C."/>
            <person name="Bhatnagar D."/>
            <person name="Cleveland T.E."/>
            <person name="Bennett J.W."/>
            <person name="Nierman W.C."/>
        </authorList>
    </citation>
    <scope>NUCLEOTIDE SEQUENCE [LARGE SCALE GENOMIC DNA]</scope>
    <source>
        <strain evidence="5">ATCC 56775 / NRRL 5862 / SRRC 143 / SU-1</strain>
    </source>
</reference>
<dbReference type="PANTHER" id="PTHR22935:SF97">
    <property type="entry name" value="BETA-LACTAMASE-RELATED DOMAIN-CONTAINING PROTEIN"/>
    <property type="match status" value="1"/>
</dbReference>
<dbReference type="Gene3D" id="3.40.710.10">
    <property type="entry name" value="DD-peptidase/beta-lactamase superfamily"/>
    <property type="match status" value="1"/>
</dbReference>
<sequence>MHYSHFILLSTLSPLALGKLCPIQGPAFPAPKDVASSSSFTQAKNQLLSTLDKAVHASNASEVTGVDPDSISFSLQVFNTKNDQPLLEYYHTAPSIQNSTVGVREVDADTVFRIGSVSKLWTVLMLLIEKGDASFSEPVAKYVPELRDVAKELRHNATMREDEVDHLRWDEVTIGELASHMTGVIREYASVDIAALSASTPEGFPMLPKSDIPPCGTKLACTRSEFFDGILKSHPILHTSSTPIYSNPSFQILGYALEAMTNQTYKSLLQRDLIKPLGLSRSSYDKPEDDTAIIPGPTMSSFYGVDAGGETAAGGLYSSTKDMSTIGRAILNSTLLRPSLTRRWMKPRAHTSTLETSVGAPWEIFTLTNPRLIDLYTKQGDLGMYSSMLALSPEHDVGFAILAAGESTTQAVTLITDLTINTLIPALEDAAKEEAKAQFAGEYSSANASIKITTDDQPGLKVTEWTNESVDIMQLLVAKLGLQNASHLSVRLYPSGLKAPGRVGFRAVFQDASEGDSGIGPVTRACTTWTSVDSIIYGNVGADEFLFGVDGNGRAVSVSPRALRTEIPRVEE</sequence>
<evidence type="ECO:0000313" key="4">
    <source>
        <dbReference type="EMBL" id="KJK61727.1"/>
    </source>
</evidence>
<accession>A0A0F0I529</accession>
<evidence type="ECO:0000259" key="2">
    <source>
        <dbReference type="Pfam" id="PF00144"/>
    </source>
</evidence>
<dbReference type="OrthoDB" id="10250282at2759"/>
<keyword evidence="1" id="KW-0732">Signal</keyword>
<dbReference type="InterPro" id="IPR051478">
    <property type="entry name" value="Beta-lactamase-like_AB/R"/>
</dbReference>
<evidence type="ECO:0000313" key="5">
    <source>
        <dbReference type="Proteomes" id="UP000033540"/>
    </source>
</evidence>
<dbReference type="SUPFAM" id="SSF56601">
    <property type="entry name" value="beta-lactamase/transpeptidase-like"/>
    <property type="match status" value="1"/>
</dbReference>
<proteinExistence type="predicted"/>
<comment type="caution">
    <text evidence="4">The sequence shown here is derived from an EMBL/GenBank/DDBJ whole genome shotgun (WGS) entry which is preliminary data.</text>
</comment>
<feature type="domain" description="Beta-lactamase-like ARB-00930-like C-terminal" evidence="3">
    <location>
        <begin position="431"/>
        <end position="570"/>
    </location>
</feature>
<protein>
    <submittedName>
        <fullName evidence="4">Beta-lactamase</fullName>
    </submittedName>
</protein>
<organism evidence="4 5">
    <name type="scientific">Aspergillus parasiticus (strain ATCC 56775 / NRRL 5862 / SRRC 143 / SU-1)</name>
    <dbReference type="NCBI Taxonomy" id="1403190"/>
    <lineage>
        <taxon>Eukaryota</taxon>
        <taxon>Fungi</taxon>
        <taxon>Dikarya</taxon>
        <taxon>Ascomycota</taxon>
        <taxon>Pezizomycotina</taxon>
        <taxon>Eurotiomycetes</taxon>
        <taxon>Eurotiomycetidae</taxon>
        <taxon>Eurotiales</taxon>
        <taxon>Aspergillaceae</taxon>
        <taxon>Aspergillus</taxon>
        <taxon>Aspergillus subgen. Circumdati</taxon>
    </lineage>
</organism>
<dbReference type="InterPro" id="IPR001466">
    <property type="entry name" value="Beta-lactam-related"/>
</dbReference>
<dbReference type="Pfam" id="PF26335">
    <property type="entry name" value="ARB_00930_C"/>
    <property type="match status" value="1"/>
</dbReference>
<dbReference type="EMBL" id="JZEE01000660">
    <property type="protein sequence ID" value="KJK61727.1"/>
    <property type="molecule type" value="Genomic_DNA"/>
</dbReference>
<dbReference type="PANTHER" id="PTHR22935">
    <property type="entry name" value="PENICILLIN-BINDING PROTEIN"/>
    <property type="match status" value="1"/>
</dbReference>
<dbReference type="InterPro" id="IPR058664">
    <property type="entry name" value="ARB_00930-like_C"/>
</dbReference>
<dbReference type="STRING" id="1403190.A0A0F0I529"/>
<dbReference type="InterPro" id="IPR012338">
    <property type="entry name" value="Beta-lactam/transpept-like"/>
</dbReference>
<evidence type="ECO:0000256" key="1">
    <source>
        <dbReference type="SAM" id="SignalP"/>
    </source>
</evidence>
<dbReference type="AlphaFoldDB" id="A0A0F0I529"/>
<dbReference type="Pfam" id="PF00144">
    <property type="entry name" value="Beta-lactamase"/>
    <property type="match status" value="1"/>
</dbReference>
<gene>
    <name evidence="4" type="ORF">P875_00086654</name>
</gene>
<feature type="chain" id="PRO_5002443094" evidence="1">
    <location>
        <begin position="19"/>
        <end position="572"/>
    </location>
</feature>
<feature type="domain" description="Beta-lactamase-related" evidence="2">
    <location>
        <begin position="77"/>
        <end position="410"/>
    </location>
</feature>
<evidence type="ECO:0000259" key="3">
    <source>
        <dbReference type="Pfam" id="PF26335"/>
    </source>
</evidence>
<feature type="signal peptide" evidence="1">
    <location>
        <begin position="1"/>
        <end position="18"/>
    </location>
</feature>
<name>A0A0F0I529_ASPPU</name>